<sequence>MYPGCMAKPNRLGPVVGRTVKPYSLIHPMFCTQCPKQDNIVKSKPPTSDDFKTWMETVTVAGGKAWLNLTHFMAFGPLGELWCVDKRNGNLYSGSISPNGKYLEIAEKLGSYYNTFPFLSFTKDKTIGRIISFEFLLENAKRSSENPEVIEERVYDNRMSSSMLKHCFTFDKTVKSSSSFSQEHGFTAEIGTVLKFTTGIPLYCRV</sequence>
<accession>A0ABN9L331</accession>
<gene>
    <name evidence="1" type="ORF">RIMI_LOCUS4909654</name>
</gene>
<dbReference type="Proteomes" id="UP001176940">
    <property type="component" value="Unassembled WGS sequence"/>
</dbReference>
<name>A0ABN9L331_9NEOB</name>
<dbReference type="Gene3D" id="2.170.15.10">
    <property type="entry name" value="Proaerolysin, chain A, domain 3"/>
    <property type="match status" value="1"/>
</dbReference>
<comment type="caution">
    <text evidence="1">The sequence shown here is derived from an EMBL/GenBank/DDBJ whole genome shotgun (WGS) entry which is preliminary data.</text>
</comment>
<keyword evidence="2" id="KW-1185">Reference proteome</keyword>
<organism evidence="1 2">
    <name type="scientific">Ranitomeya imitator</name>
    <name type="common">mimic poison frog</name>
    <dbReference type="NCBI Taxonomy" id="111125"/>
    <lineage>
        <taxon>Eukaryota</taxon>
        <taxon>Metazoa</taxon>
        <taxon>Chordata</taxon>
        <taxon>Craniata</taxon>
        <taxon>Vertebrata</taxon>
        <taxon>Euteleostomi</taxon>
        <taxon>Amphibia</taxon>
        <taxon>Batrachia</taxon>
        <taxon>Anura</taxon>
        <taxon>Neobatrachia</taxon>
        <taxon>Hyloidea</taxon>
        <taxon>Dendrobatidae</taxon>
        <taxon>Dendrobatinae</taxon>
        <taxon>Ranitomeya</taxon>
    </lineage>
</organism>
<evidence type="ECO:0000313" key="1">
    <source>
        <dbReference type="EMBL" id="CAJ0931899.1"/>
    </source>
</evidence>
<evidence type="ECO:0000313" key="2">
    <source>
        <dbReference type="Proteomes" id="UP001176940"/>
    </source>
</evidence>
<dbReference type="InterPro" id="IPR036813">
    <property type="entry name" value="Tachylectin2_sf"/>
</dbReference>
<proteinExistence type="predicted"/>
<dbReference type="EMBL" id="CAUEEQ010008142">
    <property type="protein sequence ID" value="CAJ0931899.1"/>
    <property type="molecule type" value="Genomic_DNA"/>
</dbReference>
<protein>
    <submittedName>
        <fullName evidence="1">Uncharacterized protein</fullName>
    </submittedName>
</protein>
<dbReference type="SUPFAM" id="SSF50934">
    <property type="entry name" value="Tachylectin-2"/>
    <property type="match status" value="1"/>
</dbReference>
<reference evidence="1" key="1">
    <citation type="submission" date="2023-07" db="EMBL/GenBank/DDBJ databases">
        <authorList>
            <person name="Stuckert A."/>
        </authorList>
    </citation>
    <scope>NUCLEOTIDE SEQUENCE</scope>
</reference>